<evidence type="ECO:0000259" key="2">
    <source>
        <dbReference type="PROSITE" id="PS51352"/>
    </source>
</evidence>
<keyword evidence="1" id="KW-1133">Transmembrane helix</keyword>
<dbReference type="PROSITE" id="PS51352">
    <property type="entry name" value="THIOREDOXIN_2"/>
    <property type="match status" value="1"/>
</dbReference>
<reference evidence="3 4" key="1">
    <citation type="submission" date="2019-06" db="EMBL/GenBank/DDBJ databases">
        <title>Persicimonas caeni gen. nov., sp. nov., a predatory bacterium isolated from solar saltern.</title>
        <authorList>
            <person name="Wang S."/>
        </authorList>
    </citation>
    <scope>NUCLEOTIDE SEQUENCE [LARGE SCALE GENOMIC DNA]</scope>
    <source>
        <strain evidence="3 4">YN101</strain>
    </source>
</reference>
<dbReference type="GO" id="GO:0016491">
    <property type="term" value="F:oxidoreductase activity"/>
    <property type="evidence" value="ECO:0007669"/>
    <property type="project" value="InterPro"/>
</dbReference>
<evidence type="ECO:0000256" key="1">
    <source>
        <dbReference type="SAM" id="Phobius"/>
    </source>
</evidence>
<gene>
    <name evidence="3" type="ORF">FIV42_05160</name>
</gene>
<feature type="transmembrane region" description="Helical" evidence="1">
    <location>
        <begin position="35"/>
        <end position="55"/>
    </location>
</feature>
<dbReference type="CDD" id="cd02966">
    <property type="entry name" value="TlpA_like_family"/>
    <property type="match status" value="1"/>
</dbReference>
<dbReference type="PANTHER" id="PTHR42852">
    <property type="entry name" value="THIOL:DISULFIDE INTERCHANGE PROTEIN DSBE"/>
    <property type="match status" value="1"/>
</dbReference>
<sequence length="195" mass="22425">MTMNEQNKTSTDTDAPTEKATSELTWWARMRQKRWFRWTVDLTIFALAFFAITMWQGRELVDAGAPAPEFVLTDMDGERHSLRDYRGEKTFVIFWAPWCTVCSAESDNVSRVKSWLGDRVNVISVVLDYQNRDAIQEFIDEHDVEYPVLLGNRGVKGAYNVSAYPTMYVIDDEGKIEHTAVGYTTTAGMLWRGLF</sequence>
<keyword evidence="4" id="KW-1185">Reference proteome</keyword>
<dbReference type="AlphaFoldDB" id="A0A4Y6PPK4"/>
<dbReference type="GO" id="GO:0016209">
    <property type="term" value="F:antioxidant activity"/>
    <property type="evidence" value="ECO:0007669"/>
    <property type="project" value="InterPro"/>
</dbReference>
<dbReference type="InterPro" id="IPR013766">
    <property type="entry name" value="Thioredoxin_domain"/>
</dbReference>
<dbReference type="Gene3D" id="3.40.30.10">
    <property type="entry name" value="Glutaredoxin"/>
    <property type="match status" value="1"/>
</dbReference>
<dbReference type="InterPro" id="IPR000866">
    <property type="entry name" value="AhpC/TSA"/>
</dbReference>
<dbReference type="PANTHER" id="PTHR42852:SF13">
    <property type="entry name" value="PROTEIN DIPZ"/>
    <property type="match status" value="1"/>
</dbReference>
<protein>
    <submittedName>
        <fullName evidence="3">Redoxin domain-containing protein</fullName>
    </submittedName>
</protein>
<accession>A0A5B8Y106</accession>
<accession>A0A4Y6PPK4</accession>
<keyword evidence="1" id="KW-0472">Membrane</keyword>
<evidence type="ECO:0000313" key="3">
    <source>
        <dbReference type="EMBL" id="QDG50143.1"/>
    </source>
</evidence>
<dbReference type="EMBL" id="CP041186">
    <property type="protein sequence ID" value="QDG50143.1"/>
    <property type="molecule type" value="Genomic_DNA"/>
</dbReference>
<dbReference type="InterPro" id="IPR050553">
    <property type="entry name" value="Thioredoxin_ResA/DsbE_sf"/>
</dbReference>
<dbReference type="Pfam" id="PF00578">
    <property type="entry name" value="AhpC-TSA"/>
    <property type="match status" value="1"/>
</dbReference>
<proteinExistence type="predicted"/>
<dbReference type="Proteomes" id="UP000315995">
    <property type="component" value="Chromosome"/>
</dbReference>
<dbReference type="RefSeq" id="WP_141196639.1">
    <property type="nucleotide sequence ID" value="NZ_CP041186.1"/>
</dbReference>
<evidence type="ECO:0000313" key="4">
    <source>
        <dbReference type="Proteomes" id="UP000315995"/>
    </source>
</evidence>
<feature type="domain" description="Thioredoxin" evidence="2">
    <location>
        <begin position="61"/>
        <end position="195"/>
    </location>
</feature>
<dbReference type="SUPFAM" id="SSF52833">
    <property type="entry name" value="Thioredoxin-like"/>
    <property type="match status" value="1"/>
</dbReference>
<name>A0A4Y6PPK4_PERCE</name>
<organism evidence="3 4">
    <name type="scientific">Persicimonas caeni</name>
    <dbReference type="NCBI Taxonomy" id="2292766"/>
    <lineage>
        <taxon>Bacteria</taxon>
        <taxon>Deltaproteobacteria</taxon>
        <taxon>Bradymonadales</taxon>
        <taxon>Bradymonadaceae</taxon>
        <taxon>Persicimonas</taxon>
    </lineage>
</organism>
<keyword evidence="1" id="KW-0812">Transmembrane</keyword>
<dbReference type="InterPro" id="IPR036249">
    <property type="entry name" value="Thioredoxin-like_sf"/>
</dbReference>
<dbReference type="OrthoDB" id="9813820at2"/>